<evidence type="ECO:0000256" key="7">
    <source>
        <dbReference type="ARBA" id="ARBA00023136"/>
    </source>
</evidence>
<comment type="similarity">
    <text evidence="2 9">Belongs to the sulfotransferase 2 family.</text>
</comment>
<keyword evidence="4 9" id="KW-0812">Transmembrane</keyword>
<protein>
    <recommendedName>
        <fullName evidence="9">Carbohydrate sulfotransferase</fullName>
        <ecNumber evidence="9">2.8.2.-</ecNumber>
    </recommendedName>
</protein>
<organism evidence="10 11">
    <name type="scientific">Clavelina lepadiformis</name>
    <name type="common">Light-bulb sea squirt</name>
    <name type="synonym">Ascidia lepadiformis</name>
    <dbReference type="NCBI Taxonomy" id="159417"/>
    <lineage>
        <taxon>Eukaryota</taxon>
        <taxon>Metazoa</taxon>
        <taxon>Chordata</taxon>
        <taxon>Tunicata</taxon>
        <taxon>Ascidiacea</taxon>
        <taxon>Aplousobranchia</taxon>
        <taxon>Clavelinidae</taxon>
        <taxon>Clavelina</taxon>
    </lineage>
</organism>
<evidence type="ECO:0000256" key="6">
    <source>
        <dbReference type="ARBA" id="ARBA00023034"/>
    </source>
</evidence>
<keyword evidence="8 9" id="KW-0325">Glycoprotein</keyword>
<keyword evidence="3 9" id="KW-0808">Transferase</keyword>
<evidence type="ECO:0000256" key="3">
    <source>
        <dbReference type="ARBA" id="ARBA00022679"/>
    </source>
</evidence>
<gene>
    <name evidence="10" type="ORF">CVLEPA_LOCUS749</name>
</gene>
<evidence type="ECO:0000313" key="10">
    <source>
        <dbReference type="EMBL" id="CAK8671707.1"/>
    </source>
</evidence>
<evidence type="ECO:0000256" key="4">
    <source>
        <dbReference type="ARBA" id="ARBA00022692"/>
    </source>
</evidence>
<keyword evidence="9" id="KW-0119">Carbohydrate metabolism</keyword>
<dbReference type="PANTHER" id="PTHR12137">
    <property type="entry name" value="CARBOHYDRATE SULFOTRANSFERASE"/>
    <property type="match status" value="1"/>
</dbReference>
<keyword evidence="6 9" id="KW-0333">Golgi apparatus</keyword>
<reference evidence="10 11" key="1">
    <citation type="submission" date="2024-02" db="EMBL/GenBank/DDBJ databases">
        <authorList>
            <person name="Daric V."/>
            <person name="Darras S."/>
        </authorList>
    </citation>
    <scope>NUCLEOTIDE SEQUENCE [LARGE SCALE GENOMIC DNA]</scope>
</reference>
<evidence type="ECO:0000256" key="8">
    <source>
        <dbReference type="ARBA" id="ARBA00023180"/>
    </source>
</evidence>
<keyword evidence="7 9" id="KW-0472">Membrane</keyword>
<keyword evidence="5 9" id="KW-1133">Transmembrane helix</keyword>
<sequence length="373" mass="43833">MKASYQRSTLLRVAYSIIAVIVLLNVVIYATNLKWLRKDFIPTNKGLYRQFSTEFSKENSPTTKTRILSSGSSFNSSHDVIEKRFEERLVNVVTMCERRGIDYKQNWEKLKNSGRITGNFVASYDHRAMICLVLKAGSQTWNNIFWRIRSPDQAKKYGFYEKAETSQRQAFYDLSLDKKMELLKDDDAVRIMSVRHPLARMISGWGNKFNKRYFYYLWFKQYPGMLRYPNKYSKWRGERDGYFMEFVDFAEYVADYGTVSLENLDQHFKPILSHCDPCKFPFNFITRLETFYTDARWITENKLNVSANVISPVNVINKSKDPALLIKDYFSQLKPDVIERILSIYKVDMETFGYTFNTTTLTAGGWEKETSLT</sequence>
<feature type="transmembrane region" description="Helical" evidence="9">
    <location>
        <begin position="12"/>
        <end position="30"/>
    </location>
</feature>
<dbReference type="InterPro" id="IPR005331">
    <property type="entry name" value="Sulfotransferase"/>
</dbReference>
<comment type="subcellular location">
    <subcellularLocation>
        <location evidence="1 9">Golgi apparatus membrane</location>
        <topology evidence="1 9">Single-pass type II membrane protein</topology>
    </subcellularLocation>
</comment>
<dbReference type="PANTHER" id="PTHR12137:SF54">
    <property type="entry name" value="CARBOHYDRATE SULFOTRANSFERASE"/>
    <property type="match status" value="1"/>
</dbReference>
<evidence type="ECO:0000313" key="11">
    <source>
        <dbReference type="Proteomes" id="UP001642483"/>
    </source>
</evidence>
<keyword evidence="11" id="KW-1185">Reference proteome</keyword>
<keyword evidence="9" id="KW-0735">Signal-anchor</keyword>
<dbReference type="EC" id="2.8.2.-" evidence="9"/>
<dbReference type="Proteomes" id="UP001642483">
    <property type="component" value="Unassembled WGS sequence"/>
</dbReference>
<evidence type="ECO:0000256" key="5">
    <source>
        <dbReference type="ARBA" id="ARBA00022989"/>
    </source>
</evidence>
<evidence type="ECO:0000256" key="1">
    <source>
        <dbReference type="ARBA" id="ARBA00004323"/>
    </source>
</evidence>
<proteinExistence type="inferred from homology"/>
<dbReference type="Pfam" id="PF03567">
    <property type="entry name" value="Sulfotransfer_2"/>
    <property type="match status" value="1"/>
</dbReference>
<evidence type="ECO:0000256" key="9">
    <source>
        <dbReference type="RuleBase" id="RU364020"/>
    </source>
</evidence>
<comment type="caution">
    <text evidence="10">The sequence shown here is derived from an EMBL/GenBank/DDBJ whole genome shotgun (WGS) entry which is preliminary data.</text>
</comment>
<name>A0ABP0F080_CLALP</name>
<dbReference type="InterPro" id="IPR018011">
    <property type="entry name" value="Carb_sulfotrans_8-10"/>
</dbReference>
<accession>A0ABP0F080</accession>
<evidence type="ECO:0000256" key="2">
    <source>
        <dbReference type="ARBA" id="ARBA00006339"/>
    </source>
</evidence>
<dbReference type="EMBL" id="CAWYQH010000001">
    <property type="protein sequence ID" value="CAK8671707.1"/>
    <property type="molecule type" value="Genomic_DNA"/>
</dbReference>